<evidence type="ECO:0000256" key="1">
    <source>
        <dbReference type="SAM" id="Phobius"/>
    </source>
</evidence>
<sequence>MTHQGMIIAGIAMLAAGTYLMRFAGVRLGNRLPINERTQQMLSDAATILLLAVAATTTLFEGQHFAGVARVAGVGFALLLAWRRAPLIVIILGAAAMTALLRFFGVP</sequence>
<protein>
    <submittedName>
        <fullName evidence="2">Branched-chain amino acid transport protein (AzlD)</fullName>
    </submittedName>
</protein>
<gene>
    <name evidence="2" type="ORF">SAMN05428971_2971</name>
</gene>
<reference evidence="3" key="1">
    <citation type="submission" date="2016-10" db="EMBL/GenBank/DDBJ databases">
        <authorList>
            <person name="Varghese N."/>
            <person name="Submissions S."/>
        </authorList>
    </citation>
    <scope>NUCLEOTIDE SEQUENCE [LARGE SCALE GENOMIC DNA]</scope>
    <source>
        <strain evidence="3">OV426</strain>
    </source>
</reference>
<accession>A0A1I5EJP6</accession>
<dbReference type="Pfam" id="PF05437">
    <property type="entry name" value="AzlD"/>
    <property type="match status" value="1"/>
</dbReference>
<dbReference type="EMBL" id="FOVG01000003">
    <property type="protein sequence ID" value="SFO11715.1"/>
    <property type="molecule type" value="Genomic_DNA"/>
</dbReference>
<proteinExistence type="predicted"/>
<dbReference type="Proteomes" id="UP000198968">
    <property type="component" value="Unassembled WGS sequence"/>
</dbReference>
<dbReference type="RefSeq" id="WP_090964923.1">
    <property type="nucleotide sequence ID" value="NZ_FOVG01000003.1"/>
</dbReference>
<dbReference type="AlphaFoldDB" id="A0A1I5EJP6"/>
<feature type="transmembrane region" description="Helical" evidence="1">
    <location>
        <begin position="6"/>
        <end position="29"/>
    </location>
</feature>
<feature type="transmembrane region" description="Helical" evidence="1">
    <location>
        <begin position="41"/>
        <end position="59"/>
    </location>
</feature>
<organism evidence="2 3">
    <name type="scientific">Candidatus Pantoea varia</name>
    <dbReference type="NCBI Taxonomy" id="1881036"/>
    <lineage>
        <taxon>Bacteria</taxon>
        <taxon>Pseudomonadati</taxon>
        <taxon>Pseudomonadota</taxon>
        <taxon>Gammaproteobacteria</taxon>
        <taxon>Enterobacterales</taxon>
        <taxon>Erwiniaceae</taxon>
        <taxon>Pantoea</taxon>
    </lineage>
</organism>
<dbReference type="InterPro" id="IPR008407">
    <property type="entry name" value="Brnchd-chn_aa_trnsp_AzlD"/>
</dbReference>
<keyword evidence="1" id="KW-0812">Transmembrane</keyword>
<keyword evidence="1" id="KW-0472">Membrane</keyword>
<evidence type="ECO:0000313" key="2">
    <source>
        <dbReference type="EMBL" id="SFO11715.1"/>
    </source>
</evidence>
<keyword evidence="1" id="KW-1133">Transmembrane helix</keyword>
<feature type="transmembrane region" description="Helical" evidence="1">
    <location>
        <begin position="87"/>
        <end position="105"/>
    </location>
</feature>
<keyword evidence="3" id="KW-1185">Reference proteome</keyword>
<name>A0A1I5EJP6_9GAMM</name>
<evidence type="ECO:0000313" key="3">
    <source>
        <dbReference type="Proteomes" id="UP000198968"/>
    </source>
</evidence>